<evidence type="ECO:0000313" key="2">
    <source>
        <dbReference type="Proteomes" id="UP000468531"/>
    </source>
</evidence>
<dbReference type="AlphaFoldDB" id="A0A6P1BXU8"/>
<sequence>MDRLVLSDAARERVAPLIIGRPDEEGATGRDKRMVVEGVL</sequence>
<feature type="non-terminal residue" evidence="1">
    <location>
        <position position="40"/>
    </location>
</feature>
<reference evidence="1 2" key="1">
    <citation type="journal article" date="2020" name="Arch. Microbiol.">
        <title>Bradyrhizobium uaiense sp. nov., a new highly efficient cowpea symbiont.</title>
        <authorList>
            <person name="Cabral Michel D."/>
            <person name="Azarias Guimaraes A."/>
            <person name="Martins da Costa E."/>
            <person name="Soares de Carvalho T."/>
            <person name="Balsanelli E."/>
            <person name="Willems A."/>
            <person name="Maltempi de Souza E."/>
            <person name="de Souza Moreira F.M."/>
        </authorList>
    </citation>
    <scope>NUCLEOTIDE SEQUENCE [LARGE SCALE GENOMIC DNA]</scope>
    <source>
        <strain evidence="1 2">UFLA 03-164</strain>
    </source>
</reference>
<keyword evidence="2" id="KW-1185">Reference proteome</keyword>
<comment type="caution">
    <text evidence="1">The sequence shown here is derived from an EMBL/GenBank/DDBJ whole genome shotgun (WGS) entry which is preliminary data.</text>
</comment>
<dbReference type="Proteomes" id="UP000468531">
    <property type="component" value="Unassembled WGS sequence"/>
</dbReference>
<proteinExistence type="predicted"/>
<evidence type="ECO:0000313" key="1">
    <source>
        <dbReference type="EMBL" id="NEV03358.1"/>
    </source>
</evidence>
<gene>
    <name evidence="1" type="ORF">FNJ47_49850</name>
</gene>
<dbReference type="EMBL" id="VKHP01001228">
    <property type="protein sequence ID" value="NEV03358.1"/>
    <property type="molecule type" value="Genomic_DNA"/>
</dbReference>
<protein>
    <submittedName>
        <fullName evidence="1">Transposase</fullName>
    </submittedName>
</protein>
<name>A0A6P1BXU8_9BRAD</name>
<accession>A0A6P1BXU8</accession>
<organism evidence="1 2">
    <name type="scientific">Bradyrhizobium uaiense</name>
    <dbReference type="NCBI Taxonomy" id="2594946"/>
    <lineage>
        <taxon>Bacteria</taxon>
        <taxon>Pseudomonadati</taxon>
        <taxon>Pseudomonadota</taxon>
        <taxon>Alphaproteobacteria</taxon>
        <taxon>Hyphomicrobiales</taxon>
        <taxon>Nitrobacteraceae</taxon>
        <taxon>Bradyrhizobium</taxon>
    </lineage>
</organism>